<accession>A0A1E3IAL7</accession>
<dbReference type="RefSeq" id="XP_019028476.1">
    <property type="nucleotide sequence ID" value="XM_019179530.1"/>
</dbReference>
<feature type="region of interest" description="Disordered" evidence="1">
    <location>
        <begin position="97"/>
        <end position="120"/>
    </location>
</feature>
<evidence type="ECO:0000256" key="2">
    <source>
        <dbReference type="SAM" id="SignalP"/>
    </source>
</evidence>
<evidence type="ECO:0000313" key="3">
    <source>
        <dbReference type="EMBL" id="ODN85455.1"/>
    </source>
</evidence>
<dbReference type="AlphaFoldDB" id="A0A1E3IAL7"/>
<comment type="caution">
    <text evidence="3">The sequence shown here is derived from an EMBL/GenBank/DDBJ whole genome shotgun (WGS) entry which is preliminary data.</text>
</comment>
<dbReference type="EMBL" id="AWGH01000036">
    <property type="protein sequence ID" value="ODN85455.1"/>
    <property type="molecule type" value="Genomic_DNA"/>
</dbReference>
<proteinExistence type="predicted"/>
<gene>
    <name evidence="3" type="ORF">L198_07536</name>
</gene>
<keyword evidence="4" id="KW-1185">Reference proteome</keyword>
<protein>
    <submittedName>
        <fullName evidence="3">Uncharacterized protein</fullName>
    </submittedName>
</protein>
<name>A0A1E3IAL7_9TREE</name>
<dbReference type="OrthoDB" id="2505950at2759"/>
<sequence length="120" mass="12873">MASWFDIISSLVLLAIFCAAVHFARPYAHFLDPHSNATAPSKNFNSNVSYDASASRVAIKTDRVAPSRDEYIQNMQGAFKRGAHMVKGHKDAFGFKKGEAGAASPTEAAGGKSVRSKKLA</sequence>
<feature type="signal peptide" evidence="2">
    <location>
        <begin position="1"/>
        <end position="20"/>
    </location>
</feature>
<keyword evidence="2" id="KW-0732">Signal</keyword>
<dbReference type="GeneID" id="30196747"/>
<organism evidence="3 4">
    <name type="scientific">Cryptococcus wingfieldii CBS 7118</name>
    <dbReference type="NCBI Taxonomy" id="1295528"/>
    <lineage>
        <taxon>Eukaryota</taxon>
        <taxon>Fungi</taxon>
        <taxon>Dikarya</taxon>
        <taxon>Basidiomycota</taxon>
        <taxon>Agaricomycotina</taxon>
        <taxon>Tremellomycetes</taxon>
        <taxon>Tremellales</taxon>
        <taxon>Cryptococcaceae</taxon>
        <taxon>Cryptococcus</taxon>
    </lineage>
</organism>
<reference evidence="3 4" key="1">
    <citation type="submission" date="2016-06" db="EMBL/GenBank/DDBJ databases">
        <title>Evolution of pathogenesis and genome organization in the Tremellales.</title>
        <authorList>
            <person name="Cuomo C."/>
            <person name="Litvintseva A."/>
            <person name="Heitman J."/>
            <person name="Chen Y."/>
            <person name="Sun S."/>
            <person name="Springer D."/>
            <person name="Dromer F."/>
            <person name="Young S."/>
            <person name="Zeng Q."/>
            <person name="Chapman S."/>
            <person name="Gujja S."/>
            <person name="Saif S."/>
            <person name="Birren B."/>
        </authorList>
    </citation>
    <scope>NUCLEOTIDE SEQUENCE [LARGE SCALE GENOMIC DNA]</scope>
    <source>
        <strain evidence="3 4">CBS 7118</strain>
    </source>
</reference>
<evidence type="ECO:0000313" key="4">
    <source>
        <dbReference type="Proteomes" id="UP000094819"/>
    </source>
</evidence>
<feature type="chain" id="PRO_5009129646" evidence="2">
    <location>
        <begin position="21"/>
        <end position="120"/>
    </location>
</feature>
<dbReference type="Proteomes" id="UP000094819">
    <property type="component" value="Unassembled WGS sequence"/>
</dbReference>
<evidence type="ECO:0000256" key="1">
    <source>
        <dbReference type="SAM" id="MobiDB-lite"/>
    </source>
</evidence>